<feature type="transmembrane region" description="Helical" evidence="2">
    <location>
        <begin position="65"/>
        <end position="83"/>
    </location>
</feature>
<feature type="transmembrane region" description="Helical" evidence="2">
    <location>
        <begin position="103"/>
        <end position="121"/>
    </location>
</feature>
<dbReference type="SUPFAM" id="SSF51306">
    <property type="entry name" value="LexA/Signal peptidase"/>
    <property type="match status" value="1"/>
</dbReference>
<comment type="similarity">
    <text evidence="2">Belongs to the peptidase S26 family.</text>
</comment>
<evidence type="ECO:0000256" key="3">
    <source>
        <dbReference type="SAM" id="MobiDB-lite"/>
    </source>
</evidence>
<reference evidence="6" key="1">
    <citation type="submission" date="2019-10" db="EMBL/GenBank/DDBJ databases">
        <title>Lacipirellula parvula gen. nov., sp. nov., representing a lineage of planctomycetes widespread in freshwater anoxic habitats, and description of the family Lacipirellulaceae.</title>
        <authorList>
            <person name="Dedysh S.N."/>
            <person name="Kulichevskaya I.S."/>
            <person name="Beletsky A.V."/>
            <person name="Rakitin A.L."/>
            <person name="Mardanov A.V."/>
            <person name="Ivanova A.A."/>
            <person name="Saltykova V.X."/>
            <person name="Rijpstra W.I.C."/>
            <person name="Sinninghe Damste J.S."/>
            <person name="Ravin N.V."/>
        </authorList>
    </citation>
    <scope>NUCLEOTIDE SEQUENCE [LARGE SCALE GENOMIC DNA]</scope>
    <source>
        <strain evidence="6">PX69</strain>
    </source>
</reference>
<comment type="catalytic activity">
    <reaction evidence="2">
        <text>Cleavage of hydrophobic, N-terminal signal or leader sequences from secreted and periplasmic proteins.</text>
        <dbReference type="EC" id="3.4.21.89"/>
    </reaction>
</comment>
<dbReference type="InterPro" id="IPR036286">
    <property type="entry name" value="LexA/Signal_pep-like_sf"/>
</dbReference>
<dbReference type="Gene3D" id="2.10.109.10">
    <property type="entry name" value="Umud Fragment, subunit A"/>
    <property type="match status" value="1"/>
</dbReference>
<feature type="region of interest" description="Disordered" evidence="3">
    <location>
        <begin position="272"/>
        <end position="303"/>
    </location>
</feature>
<feature type="domain" description="Peptidase S26" evidence="4">
    <location>
        <begin position="120"/>
        <end position="268"/>
    </location>
</feature>
<keyword evidence="2" id="KW-0812">Transmembrane</keyword>
<evidence type="ECO:0000259" key="4">
    <source>
        <dbReference type="Pfam" id="PF10502"/>
    </source>
</evidence>
<sequence>MDDAEAEAPGPRRRVWLAALLALLFGAVAQVYCGRFQRALAIYALTWLVLLLANAALLCLPFGRLAITAGFASVAGVYLFVLIDAIRLARSDSRAPLCKYQRWWVYLLLIIASGTISELVLRLNREYWSEAFVMRVGSMRNSLLAGDRFIVDKLPLYSRPPQRGEIVVYRSSGEGRPVLCHRVVGLPGDEVEIRDEQLLLNGEPAKEEYALYDGERRDYDILNNFAAQTVPAGHVFILGDNRRNAKDSRVDGFVPIDDVLGVPKLIFWSREHSLSPPSNPRESREPVETWGPMRWDRIGQRLD</sequence>
<name>A0A5K7XGH2_9BACT</name>
<dbReference type="NCBIfam" id="TIGR02227">
    <property type="entry name" value="sigpep_I_bact"/>
    <property type="match status" value="1"/>
</dbReference>
<dbReference type="EC" id="3.4.21.89" evidence="2"/>
<dbReference type="Proteomes" id="UP000326837">
    <property type="component" value="Chromosome"/>
</dbReference>
<comment type="subcellular location">
    <subcellularLocation>
        <location evidence="2">Membrane</location>
        <topology evidence="2">Single-pass type II membrane protein</topology>
    </subcellularLocation>
</comment>
<dbReference type="GO" id="GO:0016020">
    <property type="term" value="C:membrane"/>
    <property type="evidence" value="ECO:0007669"/>
    <property type="project" value="UniProtKB-SubCell"/>
</dbReference>
<dbReference type="PANTHER" id="PTHR43390:SF14">
    <property type="entry name" value="SIGNAL PEPTIDASE I"/>
    <property type="match status" value="1"/>
</dbReference>
<dbReference type="KEGG" id="lpav:PLANPX_5562"/>
<keyword evidence="2" id="KW-1133">Transmembrane helix</keyword>
<dbReference type="PRINTS" id="PR00727">
    <property type="entry name" value="LEADERPTASE"/>
</dbReference>
<keyword evidence="2 5" id="KW-0378">Hydrolase</keyword>
<organism evidence="5 6">
    <name type="scientific">Lacipirellula parvula</name>
    <dbReference type="NCBI Taxonomy" id="2650471"/>
    <lineage>
        <taxon>Bacteria</taxon>
        <taxon>Pseudomonadati</taxon>
        <taxon>Planctomycetota</taxon>
        <taxon>Planctomycetia</taxon>
        <taxon>Pirellulales</taxon>
        <taxon>Lacipirellulaceae</taxon>
        <taxon>Lacipirellula</taxon>
    </lineage>
</organism>
<dbReference type="InterPro" id="IPR000223">
    <property type="entry name" value="Pept_S26A_signal_pept_1"/>
</dbReference>
<keyword evidence="6" id="KW-1185">Reference proteome</keyword>
<evidence type="ECO:0000313" key="5">
    <source>
        <dbReference type="EMBL" id="BBO35950.1"/>
    </source>
</evidence>
<feature type="transmembrane region" description="Helical" evidence="2">
    <location>
        <begin position="39"/>
        <end position="58"/>
    </location>
</feature>
<accession>A0A5K7XGH2</accession>
<feature type="compositionally biased region" description="Basic and acidic residues" evidence="3">
    <location>
        <begin position="294"/>
        <end position="303"/>
    </location>
</feature>
<proteinExistence type="inferred from homology"/>
<dbReference type="GO" id="GO:0006465">
    <property type="term" value="P:signal peptide processing"/>
    <property type="evidence" value="ECO:0007669"/>
    <property type="project" value="InterPro"/>
</dbReference>
<keyword evidence="2" id="KW-0472">Membrane</keyword>
<evidence type="ECO:0000313" key="6">
    <source>
        <dbReference type="Proteomes" id="UP000326837"/>
    </source>
</evidence>
<dbReference type="InterPro" id="IPR019533">
    <property type="entry name" value="Peptidase_S26"/>
</dbReference>
<evidence type="ECO:0000256" key="1">
    <source>
        <dbReference type="ARBA" id="ARBA00019232"/>
    </source>
</evidence>
<evidence type="ECO:0000256" key="2">
    <source>
        <dbReference type="RuleBase" id="RU362042"/>
    </source>
</evidence>
<comment type="caution">
    <text evidence="2">Lacks conserved residue(s) required for the propagation of feature annotation.</text>
</comment>
<dbReference type="PANTHER" id="PTHR43390">
    <property type="entry name" value="SIGNAL PEPTIDASE I"/>
    <property type="match status" value="1"/>
</dbReference>
<dbReference type="CDD" id="cd06530">
    <property type="entry name" value="S26_SPase_I"/>
    <property type="match status" value="1"/>
</dbReference>
<dbReference type="Pfam" id="PF10502">
    <property type="entry name" value="Peptidase_S26"/>
    <property type="match status" value="1"/>
</dbReference>
<dbReference type="GO" id="GO:0004252">
    <property type="term" value="F:serine-type endopeptidase activity"/>
    <property type="evidence" value="ECO:0007669"/>
    <property type="project" value="InterPro"/>
</dbReference>
<protein>
    <recommendedName>
        <fullName evidence="1 2">Signal peptidase I</fullName>
        <ecNumber evidence="2">3.4.21.89</ecNumber>
    </recommendedName>
</protein>
<gene>
    <name evidence="5" type="ORF">PLANPX_5562</name>
</gene>
<keyword evidence="2" id="KW-0645">Protease</keyword>
<dbReference type="AlphaFoldDB" id="A0A5K7XGH2"/>
<dbReference type="EMBL" id="AP021861">
    <property type="protein sequence ID" value="BBO35950.1"/>
    <property type="molecule type" value="Genomic_DNA"/>
</dbReference>
<dbReference type="RefSeq" id="WP_172992306.1">
    <property type="nucleotide sequence ID" value="NZ_AP021861.1"/>
</dbReference>
<dbReference type="GO" id="GO:0009003">
    <property type="term" value="F:signal peptidase activity"/>
    <property type="evidence" value="ECO:0007669"/>
    <property type="project" value="UniProtKB-EC"/>
</dbReference>